<dbReference type="PANTHER" id="PTHR24305:SF152">
    <property type="entry name" value="P450, PUTATIVE (EUROFUNG)-RELATED"/>
    <property type="match status" value="1"/>
</dbReference>
<keyword evidence="6 7" id="KW-0349">Heme</keyword>
<evidence type="ECO:0000256" key="6">
    <source>
        <dbReference type="PIRSR" id="PIRSR602403-1"/>
    </source>
</evidence>
<feature type="transmembrane region" description="Helical" evidence="8">
    <location>
        <begin position="306"/>
        <end position="328"/>
    </location>
</feature>
<evidence type="ECO:0000256" key="7">
    <source>
        <dbReference type="RuleBase" id="RU000461"/>
    </source>
</evidence>
<dbReference type="Gene3D" id="1.10.630.10">
    <property type="entry name" value="Cytochrome P450"/>
    <property type="match status" value="1"/>
</dbReference>
<keyword evidence="8" id="KW-1133">Transmembrane helix</keyword>
<protein>
    <recommendedName>
        <fullName evidence="11">Trichodiene oxygenase</fullName>
    </recommendedName>
</protein>
<keyword evidence="4 7" id="KW-0560">Oxidoreductase</keyword>
<comment type="caution">
    <text evidence="9">The sequence shown here is derived from an EMBL/GenBank/DDBJ whole genome shotgun (WGS) entry which is preliminary data.</text>
</comment>
<name>A0A8E0QNK1_9EURO</name>
<evidence type="ECO:0000256" key="3">
    <source>
        <dbReference type="ARBA" id="ARBA00022723"/>
    </source>
</evidence>
<dbReference type="PRINTS" id="PR00385">
    <property type="entry name" value="P450"/>
</dbReference>
<organism evidence="9 10">
    <name type="scientific">Aspergillus udagawae</name>
    <dbReference type="NCBI Taxonomy" id="91492"/>
    <lineage>
        <taxon>Eukaryota</taxon>
        <taxon>Fungi</taxon>
        <taxon>Dikarya</taxon>
        <taxon>Ascomycota</taxon>
        <taxon>Pezizomycotina</taxon>
        <taxon>Eurotiomycetes</taxon>
        <taxon>Eurotiomycetidae</taxon>
        <taxon>Eurotiales</taxon>
        <taxon>Aspergillaceae</taxon>
        <taxon>Aspergillus</taxon>
        <taxon>Aspergillus subgen. Fumigati</taxon>
    </lineage>
</organism>
<evidence type="ECO:0000256" key="5">
    <source>
        <dbReference type="ARBA" id="ARBA00023004"/>
    </source>
</evidence>
<dbReference type="RefSeq" id="XP_043143194.1">
    <property type="nucleotide sequence ID" value="XM_043287259.1"/>
</dbReference>
<keyword evidence="8" id="KW-0812">Transmembrane</keyword>
<dbReference type="PANTHER" id="PTHR24305">
    <property type="entry name" value="CYTOCHROME P450"/>
    <property type="match status" value="1"/>
</dbReference>
<dbReference type="GO" id="GO:0016705">
    <property type="term" value="F:oxidoreductase activity, acting on paired donors, with incorporation or reduction of molecular oxygen"/>
    <property type="evidence" value="ECO:0007669"/>
    <property type="project" value="InterPro"/>
</dbReference>
<dbReference type="InterPro" id="IPR036396">
    <property type="entry name" value="Cyt_P450_sf"/>
</dbReference>
<keyword evidence="8" id="KW-0472">Membrane</keyword>
<proteinExistence type="inferred from homology"/>
<sequence length="510" mass="57798">MLKMELSLYGSVAIVVIFYALARVVYRLTLHPLAKVPGPKLAASTQLYQTFYGYHGGRSDFYQQVERLHKQYGPVVRITPDEVSLSDPDAYDKIYHVGTKYYKSPSYYRVFGSPSATFTTIHNAVHASRRSALNPFFSRKAVLHLEPLIQDKAAKLVQRLAEGLKAGCGSVELHCLFSALSVDVTSDYVFHDCYNLLENHPSFGHDFANMVRGVLKGLWVFMQSKRLEAIMLRLPRWLSDRNTIIRKYNKLVDETKANVVKVKRQVDAGELTNLTRRSIFHELLAPSDNIGQAPTRTVDELTDEGLSIMVAAALATGNALTMIAFHVLRNPDIYRRLREEIQHEFADPEKPMNFLALEKLPYLTGVIREGLRLSYGVIGRLPRVVPDPGAEFNGHFLPAGSVVGMSSWIMHRNPGIFPDPECFNPERWLDPVKGRKLSRYLVSFGKDSRQCIGMPLAYCELYVTTAMLFRKYGDLELDGTKPEDLVYDDYFSAFNPETSRGMRVRRISKS</sequence>
<dbReference type="CDD" id="cd11062">
    <property type="entry name" value="CYP58-like"/>
    <property type="match status" value="1"/>
</dbReference>
<dbReference type="Proteomes" id="UP000036893">
    <property type="component" value="Unassembled WGS sequence"/>
</dbReference>
<dbReference type="InterPro" id="IPR050121">
    <property type="entry name" value="Cytochrome_P450_monoxygenase"/>
</dbReference>
<reference evidence="9" key="2">
    <citation type="submission" date="2021-01" db="EMBL/GenBank/DDBJ databases">
        <title>Pan-genome distribution and transcriptional activeness of fungal secondary metabolism genes in Aspergillus section Fumigati.</title>
        <authorList>
            <person name="Takahashi H."/>
            <person name="Umemura M."/>
            <person name="Ninomiya A."/>
            <person name="Kusuya Y."/>
            <person name="Urayama S."/>
            <person name="Shimizu M."/>
            <person name="Watanabe A."/>
            <person name="Kamei K."/>
            <person name="Yaguchi T."/>
            <person name="Hagiwara D."/>
        </authorList>
    </citation>
    <scope>NUCLEOTIDE SEQUENCE</scope>
    <source>
        <strain evidence="9">IFM 46973</strain>
    </source>
</reference>
<keyword evidence="3 6" id="KW-0479">Metal-binding</keyword>
<evidence type="ECO:0000256" key="8">
    <source>
        <dbReference type="SAM" id="Phobius"/>
    </source>
</evidence>
<keyword evidence="7" id="KW-0503">Monooxygenase</keyword>
<dbReference type="SUPFAM" id="SSF48264">
    <property type="entry name" value="Cytochrome P450"/>
    <property type="match status" value="1"/>
</dbReference>
<evidence type="ECO:0000256" key="1">
    <source>
        <dbReference type="ARBA" id="ARBA00001971"/>
    </source>
</evidence>
<reference evidence="9" key="1">
    <citation type="journal article" date="2015" name="Genome Announc.">
        <title>Draft Genome Sequence of the Pathogenic Filamentous Fungus Aspergillus udagawae Strain IFM 46973T.</title>
        <authorList>
            <person name="Kusuya Y."/>
            <person name="Takahashi-Nakaguchi A."/>
            <person name="Takahashi H."/>
            <person name="Yaguchi T."/>
        </authorList>
    </citation>
    <scope>NUCLEOTIDE SEQUENCE</scope>
    <source>
        <strain evidence="9">IFM 46973</strain>
    </source>
</reference>
<feature type="binding site" description="axial binding residue" evidence="6">
    <location>
        <position position="451"/>
    </location>
    <ligand>
        <name>heme</name>
        <dbReference type="ChEBI" id="CHEBI:30413"/>
    </ligand>
    <ligandPart>
        <name>Fe</name>
        <dbReference type="ChEBI" id="CHEBI:18248"/>
    </ligandPart>
</feature>
<gene>
    <name evidence="9" type="ORF">Aud_001770</name>
</gene>
<evidence type="ECO:0000256" key="2">
    <source>
        <dbReference type="ARBA" id="ARBA00010617"/>
    </source>
</evidence>
<keyword evidence="5 6" id="KW-0408">Iron</keyword>
<comment type="similarity">
    <text evidence="2 7">Belongs to the cytochrome P450 family.</text>
</comment>
<evidence type="ECO:0008006" key="11">
    <source>
        <dbReference type="Google" id="ProtNLM"/>
    </source>
</evidence>
<dbReference type="PROSITE" id="PS00086">
    <property type="entry name" value="CYTOCHROME_P450"/>
    <property type="match status" value="1"/>
</dbReference>
<evidence type="ECO:0000313" key="10">
    <source>
        <dbReference type="Proteomes" id="UP000036893"/>
    </source>
</evidence>
<dbReference type="InterPro" id="IPR002403">
    <property type="entry name" value="Cyt_P450_E_grp-IV"/>
</dbReference>
<dbReference type="AlphaFoldDB" id="A0A8E0QNK1"/>
<dbReference type="InterPro" id="IPR001128">
    <property type="entry name" value="Cyt_P450"/>
</dbReference>
<dbReference type="PRINTS" id="PR00465">
    <property type="entry name" value="EP450IV"/>
</dbReference>
<comment type="cofactor">
    <cofactor evidence="1 6">
        <name>heme</name>
        <dbReference type="ChEBI" id="CHEBI:30413"/>
    </cofactor>
</comment>
<dbReference type="Pfam" id="PF00067">
    <property type="entry name" value="p450"/>
    <property type="match status" value="1"/>
</dbReference>
<accession>A0A8E0QNK1</accession>
<evidence type="ECO:0000256" key="4">
    <source>
        <dbReference type="ARBA" id="ARBA00023002"/>
    </source>
</evidence>
<evidence type="ECO:0000313" key="9">
    <source>
        <dbReference type="EMBL" id="GIC85928.1"/>
    </source>
</evidence>
<dbReference type="GO" id="GO:0004497">
    <property type="term" value="F:monooxygenase activity"/>
    <property type="evidence" value="ECO:0007669"/>
    <property type="project" value="UniProtKB-KW"/>
</dbReference>
<dbReference type="GO" id="GO:0020037">
    <property type="term" value="F:heme binding"/>
    <property type="evidence" value="ECO:0007669"/>
    <property type="project" value="InterPro"/>
</dbReference>
<dbReference type="InterPro" id="IPR017972">
    <property type="entry name" value="Cyt_P450_CS"/>
</dbReference>
<dbReference type="GeneID" id="66989246"/>
<dbReference type="EMBL" id="BBXM02000001">
    <property type="protein sequence ID" value="GIC85928.1"/>
    <property type="molecule type" value="Genomic_DNA"/>
</dbReference>
<dbReference type="GO" id="GO:0005506">
    <property type="term" value="F:iron ion binding"/>
    <property type="evidence" value="ECO:0007669"/>
    <property type="project" value="InterPro"/>
</dbReference>